<dbReference type="InterPro" id="IPR001254">
    <property type="entry name" value="Trypsin_dom"/>
</dbReference>
<evidence type="ECO:0000256" key="1">
    <source>
        <dbReference type="ARBA" id="ARBA00022670"/>
    </source>
</evidence>
<dbReference type="Gene3D" id="2.40.10.10">
    <property type="entry name" value="Trypsin-like serine proteases"/>
    <property type="match status" value="1"/>
</dbReference>
<comment type="caution">
    <text evidence="7">The sequence shown here is derived from an EMBL/GenBank/DDBJ whole genome shotgun (WGS) entry which is preliminary data.</text>
</comment>
<feature type="chain" id="PRO_5044862515" description="Peptidase S1 domain-containing protein" evidence="5">
    <location>
        <begin position="24"/>
        <end position="787"/>
    </location>
</feature>
<keyword evidence="3" id="KW-0720">Serine protease</keyword>
<dbReference type="GO" id="GO:0008236">
    <property type="term" value="F:serine-type peptidase activity"/>
    <property type="evidence" value="ECO:0007669"/>
    <property type="project" value="UniProtKB-KW"/>
</dbReference>
<dbReference type="PANTHER" id="PTHR24276:SF98">
    <property type="entry name" value="FI18310P1-RELATED"/>
    <property type="match status" value="1"/>
</dbReference>
<dbReference type="PROSITE" id="PS50240">
    <property type="entry name" value="TRYPSIN_DOM"/>
    <property type="match status" value="1"/>
</dbReference>
<dbReference type="InterPro" id="IPR009003">
    <property type="entry name" value="Peptidase_S1_PA"/>
</dbReference>
<keyword evidence="5" id="KW-0732">Signal</keyword>
<dbReference type="SUPFAM" id="SSF50494">
    <property type="entry name" value="Trypsin-like serine proteases"/>
    <property type="match status" value="1"/>
</dbReference>
<keyword evidence="2" id="KW-0378">Hydrolase</keyword>
<dbReference type="AlphaFoldDB" id="A0ABD0SFQ5"/>
<accession>A0ABD0SFQ5</accession>
<evidence type="ECO:0000313" key="8">
    <source>
        <dbReference type="Proteomes" id="UP001549921"/>
    </source>
</evidence>
<name>A0ABD0SFQ5_LOXSC</name>
<dbReference type="EMBL" id="JBEDNZ010000023">
    <property type="protein sequence ID" value="KAL0812168.1"/>
    <property type="molecule type" value="Genomic_DNA"/>
</dbReference>
<dbReference type="InterPro" id="IPR050430">
    <property type="entry name" value="Peptidase_S1"/>
</dbReference>
<evidence type="ECO:0000256" key="4">
    <source>
        <dbReference type="ARBA" id="ARBA00023157"/>
    </source>
</evidence>
<dbReference type="PANTHER" id="PTHR24276">
    <property type="entry name" value="POLYSERASE-RELATED"/>
    <property type="match status" value="1"/>
</dbReference>
<evidence type="ECO:0000256" key="2">
    <source>
        <dbReference type="ARBA" id="ARBA00022801"/>
    </source>
</evidence>
<keyword evidence="1" id="KW-0645">Protease</keyword>
<evidence type="ECO:0000313" key="7">
    <source>
        <dbReference type="EMBL" id="KAL0812168.1"/>
    </source>
</evidence>
<dbReference type="Proteomes" id="UP001549921">
    <property type="component" value="Unassembled WGS sequence"/>
</dbReference>
<reference evidence="7 8" key="1">
    <citation type="submission" date="2024-06" db="EMBL/GenBank/DDBJ databases">
        <title>A chromosome-level genome assembly of beet webworm, Loxostege sticticalis.</title>
        <authorList>
            <person name="Zhang Y."/>
        </authorList>
    </citation>
    <scope>NUCLEOTIDE SEQUENCE [LARGE SCALE GENOMIC DNA]</scope>
    <source>
        <strain evidence="7">AQ028</strain>
        <tissue evidence="7">Male pupae</tissue>
    </source>
</reference>
<proteinExistence type="predicted"/>
<dbReference type="GO" id="GO:0006508">
    <property type="term" value="P:proteolysis"/>
    <property type="evidence" value="ECO:0007669"/>
    <property type="project" value="UniProtKB-KW"/>
</dbReference>
<dbReference type="SMART" id="SM00020">
    <property type="entry name" value="Tryp_SPc"/>
    <property type="match status" value="1"/>
</dbReference>
<dbReference type="Pfam" id="PF00089">
    <property type="entry name" value="Trypsin"/>
    <property type="match status" value="1"/>
</dbReference>
<feature type="domain" description="Peptidase S1" evidence="6">
    <location>
        <begin position="208"/>
        <end position="446"/>
    </location>
</feature>
<protein>
    <recommendedName>
        <fullName evidence="6">Peptidase S1 domain-containing protein</fullName>
    </recommendedName>
</protein>
<sequence length="787" mass="89616">MNACKIFLSIIFILSEDIQIIECSTASEISFDFFHTNIKTIHNTMNNIFTSLKLKKSFKESTKIRLLLTMHKNLINILKNSYKKSAIENNFDNMTIKEFPKPDTIIDEILEEEYLMPFFPLDETNQFDFDFENTMDESLSELLSGHLIQFLLNIDEVTSQMPRPKYGTSNNNMIKTIFNRRSGTRNIPRDLKAWVPDAYQNLAFNRRIYRGKTTKIKKYPFMASVHVSGSFSCAGSIISKELVITAASCLQISYIYRRRTDYKNYVTVRIGSDFTTHGGQLLNISDIYFHPQYNPDNLKHNLAILRMSKDKHFLKKKKIRKVLFDKMPNDLPSDVKQVTIVGWGAKDEKNKQDPSTKLSLAHLDLYKLEECKAVYSESFVTESTFCAGFTRKRSGACEKDVGDPAVVAGVLVGVVSFGPPLCGTVDAPTVFTRIGIYAGWIDSILKMNPTATATIKADFRNPVISSSRKPPQLDTVNPEVNLKSVTRLGPLRLDYPEEVFVLKAILTDIAKSNNSDIKDVINKGFEEEFWDFVVTTPKRDLKQKWMTLANRSMYGIPGANFPQQIYDAKRPKIERPTVATTYTFGWTLPANYLENQKLGEMVDVIKYQQFAKMALESNKWIKRERSSTLSYSNNRPGRIPKLVFSDKDDAASNNYEGTASEEGMSLEVSTISSIGKTTKTKVLFDSDDSDFRDYNTVEKSTKLGPAETVDYNIFDIKENTAEIVKYTKMNSKPNKQNTLGRTKAIYVDEDTQSESTDSQNDSESDDYYIIRFTKALQDKVTKVFGVR</sequence>
<dbReference type="CDD" id="cd00190">
    <property type="entry name" value="Tryp_SPc"/>
    <property type="match status" value="1"/>
</dbReference>
<gene>
    <name evidence="7" type="ORF">ABMA28_009545</name>
</gene>
<dbReference type="InterPro" id="IPR043504">
    <property type="entry name" value="Peptidase_S1_PA_chymotrypsin"/>
</dbReference>
<keyword evidence="4" id="KW-1015">Disulfide bond</keyword>
<evidence type="ECO:0000259" key="6">
    <source>
        <dbReference type="PROSITE" id="PS50240"/>
    </source>
</evidence>
<evidence type="ECO:0000256" key="5">
    <source>
        <dbReference type="SAM" id="SignalP"/>
    </source>
</evidence>
<evidence type="ECO:0000256" key="3">
    <source>
        <dbReference type="ARBA" id="ARBA00022825"/>
    </source>
</evidence>
<feature type="signal peptide" evidence="5">
    <location>
        <begin position="1"/>
        <end position="23"/>
    </location>
</feature>
<organism evidence="7 8">
    <name type="scientific">Loxostege sticticalis</name>
    <name type="common">Beet webworm moth</name>
    <dbReference type="NCBI Taxonomy" id="481309"/>
    <lineage>
        <taxon>Eukaryota</taxon>
        <taxon>Metazoa</taxon>
        <taxon>Ecdysozoa</taxon>
        <taxon>Arthropoda</taxon>
        <taxon>Hexapoda</taxon>
        <taxon>Insecta</taxon>
        <taxon>Pterygota</taxon>
        <taxon>Neoptera</taxon>
        <taxon>Endopterygota</taxon>
        <taxon>Lepidoptera</taxon>
        <taxon>Glossata</taxon>
        <taxon>Ditrysia</taxon>
        <taxon>Pyraloidea</taxon>
        <taxon>Crambidae</taxon>
        <taxon>Pyraustinae</taxon>
        <taxon>Loxostege</taxon>
    </lineage>
</organism>